<dbReference type="VEuPathDB" id="AmoebaDB:FDP41_005836"/>
<dbReference type="EMBL" id="VFQX01000048">
    <property type="protein sequence ID" value="KAF0975083.1"/>
    <property type="molecule type" value="Genomic_DNA"/>
</dbReference>
<feature type="compositionally biased region" description="Low complexity" evidence="1">
    <location>
        <begin position="235"/>
        <end position="248"/>
    </location>
</feature>
<dbReference type="RefSeq" id="XP_044559796.1">
    <property type="nucleotide sequence ID" value="XM_044709404.1"/>
</dbReference>
<gene>
    <name evidence="2" type="ORF">FDP41_005836</name>
</gene>
<feature type="region of interest" description="Disordered" evidence="1">
    <location>
        <begin position="194"/>
        <end position="213"/>
    </location>
</feature>
<feature type="region of interest" description="Disordered" evidence="1">
    <location>
        <begin position="222"/>
        <end position="283"/>
    </location>
</feature>
<feature type="compositionally biased region" description="Low complexity" evidence="1">
    <location>
        <begin position="386"/>
        <end position="403"/>
    </location>
</feature>
<feature type="compositionally biased region" description="Low complexity" evidence="1">
    <location>
        <begin position="199"/>
        <end position="213"/>
    </location>
</feature>
<feature type="region of interest" description="Disordered" evidence="1">
    <location>
        <begin position="491"/>
        <end position="510"/>
    </location>
</feature>
<protein>
    <submittedName>
        <fullName evidence="2">Uncharacterized protein</fullName>
    </submittedName>
</protein>
<dbReference type="Proteomes" id="UP000444721">
    <property type="component" value="Unassembled WGS sequence"/>
</dbReference>
<feature type="compositionally biased region" description="Polar residues" evidence="1">
    <location>
        <begin position="222"/>
        <end position="234"/>
    </location>
</feature>
<dbReference type="VEuPathDB" id="AmoebaDB:NfTy_044800"/>
<dbReference type="AlphaFoldDB" id="A0A6A5BAP3"/>
<evidence type="ECO:0000313" key="3">
    <source>
        <dbReference type="Proteomes" id="UP000444721"/>
    </source>
</evidence>
<dbReference type="VEuPathDB" id="AmoebaDB:NF0073270"/>
<evidence type="ECO:0000313" key="2">
    <source>
        <dbReference type="EMBL" id="KAF0975083.1"/>
    </source>
</evidence>
<feature type="region of interest" description="Disordered" evidence="1">
    <location>
        <begin position="13"/>
        <end position="32"/>
    </location>
</feature>
<dbReference type="GeneID" id="68113054"/>
<sequence>MFKLSIVEFVPNSSNHSTTSSTVKKKKKKKTGEMVMKTKMTEQIRLKDNPFNGSCDVSDYLLNSKIDAMMPVHEQPQQPLRSMGMHSKVATNNHDGLHVSEQTTNNKTFHSSEQVSLCCCASSSCHKITKPHKTLLKRGKSTLTTRQVLINPNAVREVFSSNNVHSRLNTSQTQHALNSRGFNVRRSCHEHQSMINHDSTTTTPSGFGSSTTKTLTLLENSPHYTNSQHHSPVMTTTFTKSTSSTTSSNQQPSHVSSPDEHYSSVAAAPSQRDLNNNNKQSTPSSLCSNICSLFQKLFELNEHEQEEFVASLSQPSKGLLVFTSSQQQQRSSITTSSIHQSQTSSLIASTRLNQTKWPHQEQHPSSDYEFLKDHHNRLFPHHDHPQTQSTTPRTPPTTTTRPSLPSAPVSVVGRPFSLVSGSEEMIHPSNYRNRISPVASSIDDNDDGYHTTKFFTLKDKNLLNMHHHHHEEEHTNYTTIVQQDTIRSQIDSSPRMSIDTLSQTPNPPKRTSILSIQELLN</sequence>
<organism evidence="2 3">
    <name type="scientific">Naegleria fowleri</name>
    <name type="common">Brain eating amoeba</name>
    <dbReference type="NCBI Taxonomy" id="5763"/>
    <lineage>
        <taxon>Eukaryota</taxon>
        <taxon>Discoba</taxon>
        <taxon>Heterolobosea</taxon>
        <taxon>Tetramitia</taxon>
        <taxon>Eutetramitia</taxon>
        <taxon>Vahlkampfiidae</taxon>
        <taxon>Naegleria</taxon>
    </lineage>
</organism>
<reference evidence="2 3" key="1">
    <citation type="journal article" date="2019" name="Sci. Rep.">
        <title>Nanopore sequencing improves the draft genome of the human pathogenic amoeba Naegleria fowleri.</title>
        <authorList>
            <person name="Liechti N."/>
            <person name="Schurch N."/>
            <person name="Bruggmann R."/>
            <person name="Wittwer M."/>
        </authorList>
    </citation>
    <scope>NUCLEOTIDE SEQUENCE [LARGE SCALE GENOMIC DNA]</scope>
    <source>
        <strain evidence="2 3">ATCC 30894</strain>
    </source>
</reference>
<proteinExistence type="predicted"/>
<evidence type="ECO:0000256" key="1">
    <source>
        <dbReference type="SAM" id="MobiDB-lite"/>
    </source>
</evidence>
<feature type="region of interest" description="Disordered" evidence="1">
    <location>
        <begin position="377"/>
        <end position="411"/>
    </location>
</feature>
<feature type="compositionally biased region" description="Polar residues" evidence="1">
    <location>
        <begin position="272"/>
        <end position="283"/>
    </location>
</feature>
<name>A0A6A5BAP3_NAEFO</name>
<keyword evidence="3" id="KW-1185">Reference proteome</keyword>
<accession>A0A6A5BAP3</accession>
<comment type="caution">
    <text evidence="2">The sequence shown here is derived from an EMBL/GenBank/DDBJ whole genome shotgun (WGS) entry which is preliminary data.</text>
</comment>
<feature type="compositionally biased region" description="Polar residues" evidence="1">
    <location>
        <begin position="491"/>
        <end position="504"/>
    </location>
</feature>